<dbReference type="EMBL" id="CAJVPY010047042">
    <property type="protein sequence ID" value="CAG8810994.1"/>
    <property type="molecule type" value="Genomic_DNA"/>
</dbReference>
<name>A0A9N9K4L7_9GLOM</name>
<protein>
    <submittedName>
        <fullName evidence="1">8465_t:CDS:1</fullName>
    </submittedName>
</protein>
<keyword evidence="2" id="KW-1185">Reference proteome</keyword>
<feature type="non-terminal residue" evidence="1">
    <location>
        <position position="69"/>
    </location>
</feature>
<accession>A0A9N9K4L7</accession>
<dbReference type="Proteomes" id="UP000789405">
    <property type="component" value="Unassembled WGS sequence"/>
</dbReference>
<sequence length="69" mass="8198">QIKDYPEVKIFWDNKDIRRTKVQNELKTLQIETENLDYALNRGKELDLHANIIGNKRKSILQGMQNDEN</sequence>
<dbReference type="OrthoDB" id="2447733at2759"/>
<proteinExistence type="predicted"/>
<feature type="non-terminal residue" evidence="1">
    <location>
        <position position="1"/>
    </location>
</feature>
<dbReference type="AlphaFoldDB" id="A0A9N9K4L7"/>
<comment type="caution">
    <text evidence="1">The sequence shown here is derived from an EMBL/GenBank/DDBJ whole genome shotgun (WGS) entry which is preliminary data.</text>
</comment>
<organism evidence="1 2">
    <name type="scientific">Dentiscutata erythropus</name>
    <dbReference type="NCBI Taxonomy" id="1348616"/>
    <lineage>
        <taxon>Eukaryota</taxon>
        <taxon>Fungi</taxon>
        <taxon>Fungi incertae sedis</taxon>
        <taxon>Mucoromycota</taxon>
        <taxon>Glomeromycotina</taxon>
        <taxon>Glomeromycetes</taxon>
        <taxon>Diversisporales</taxon>
        <taxon>Gigasporaceae</taxon>
        <taxon>Dentiscutata</taxon>
    </lineage>
</organism>
<gene>
    <name evidence="1" type="ORF">DERYTH_LOCUS25389</name>
</gene>
<evidence type="ECO:0000313" key="2">
    <source>
        <dbReference type="Proteomes" id="UP000789405"/>
    </source>
</evidence>
<reference evidence="1" key="1">
    <citation type="submission" date="2021-06" db="EMBL/GenBank/DDBJ databases">
        <authorList>
            <person name="Kallberg Y."/>
            <person name="Tangrot J."/>
            <person name="Rosling A."/>
        </authorList>
    </citation>
    <scope>NUCLEOTIDE SEQUENCE</scope>
    <source>
        <strain evidence="1">MA453B</strain>
    </source>
</reference>
<evidence type="ECO:0000313" key="1">
    <source>
        <dbReference type="EMBL" id="CAG8810994.1"/>
    </source>
</evidence>